<protein>
    <submittedName>
        <fullName evidence="9">Glycosyl transferase</fullName>
    </submittedName>
</protein>
<dbReference type="Pfam" id="PF00953">
    <property type="entry name" value="Glycos_transf_4"/>
    <property type="match status" value="1"/>
</dbReference>
<comment type="cofactor">
    <cofactor evidence="7">
        <name>Mg(2+)</name>
        <dbReference type="ChEBI" id="CHEBI:18420"/>
    </cofactor>
</comment>
<evidence type="ECO:0000256" key="6">
    <source>
        <dbReference type="ARBA" id="ARBA00023136"/>
    </source>
</evidence>
<gene>
    <name evidence="9" type="ORF">EL17_20055</name>
</gene>
<keyword evidence="7" id="KW-0460">Magnesium</keyword>
<evidence type="ECO:0000256" key="5">
    <source>
        <dbReference type="ARBA" id="ARBA00022989"/>
    </source>
</evidence>
<accession>A0A074KQI2</accession>
<comment type="caution">
    <text evidence="9">The sequence shown here is derived from an EMBL/GenBank/DDBJ whole genome shotgun (WGS) entry which is preliminary data.</text>
</comment>
<dbReference type="PROSITE" id="PS01348">
    <property type="entry name" value="MRAY_2"/>
    <property type="match status" value="1"/>
</dbReference>
<feature type="transmembrane region" description="Helical" evidence="8">
    <location>
        <begin position="6"/>
        <end position="25"/>
    </location>
</feature>
<keyword evidence="10" id="KW-1185">Reference proteome</keyword>
<sequence length="384" mass="42434">MVVFLSTLTAFFFGFLVTPIVIFFFRKNNMLEIPGGRKIHKESIPSMGGIGIMLATFIGLAAWLSLDQLAFTRYLLIALGLMFTLGMRDDLVELTAIQKLLGQCVAALLVVIMADIRITGFYGFAGIHELPLFLSYGLTFLTIIVLTNAFNLIDGLDGLAGTISTITLAFLGWWFVSVGLFPYGIIAFTMVGAILSFLIYNWHPAKIFMGDTGSLSIGFMLSVLVILFIDKNGTMVPIQGLTFNAPIASGVALLIVPIYDTARIFVKRVSKGKSPLAPDKSHVHHFLMRMGFSHDKVAYILGGTKLGFIGLMFLGQSFEDHYMLPVVIALALTLGIILDIYTLQKVVKFNKNSPTVLSKRRTKKGYKKPHLSHDIFDRDKFNVN</sequence>
<keyword evidence="6 8" id="KW-0472">Membrane</keyword>
<evidence type="ECO:0000256" key="8">
    <source>
        <dbReference type="SAM" id="Phobius"/>
    </source>
</evidence>
<feature type="binding site" evidence="7">
    <location>
        <position position="151"/>
    </location>
    <ligand>
        <name>Mg(2+)</name>
        <dbReference type="ChEBI" id="CHEBI:18420"/>
    </ligand>
</feature>
<dbReference type="GO" id="GO:0046872">
    <property type="term" value="F:metal ion binding"/>
    <property type="evidence" value="ECO:0007669"/>
    <property type="project" value="UniProtKB-KW"/>
</dbReference>
<dbReference type="STRING" id="1048983.EL17_20055"/>
<proteinExistence type="predicted"/>
<feature type="transmembrane region" description="Helical" evidence="8">
    <location>
        <begin position="212"/>
        <end position="229"/>
    </location>
</feature>
<feature type="transmembrane region" description="Helical" evidence="8">
    <location>
        <begin position="297"/>
        <end position="316"/>
    </location>
</feature>
<dbReference type="PROSITE" id="PS01347">
    <property type="entry name" value="MRAY_1"/>
    <property type="match status" value="1"/>
</dbReference>
<keyword evidence="4 8" id="KW-0812">Transmembrane</keyword>
<dbReference type="GO" id="GO:0044038">
    <property type="term" value="P:cell wall macromolecule biosynthetic process"/>
    <property type="evidence" value="ECO:0007669"/>
    <property type="project" value="TreeGrafter"/>
</dbReference>
<keyword evidence="3 9" id="KW-0808">Transferase</keyword>
<reference evidence="9 10" key="1">
    <citation type="submission" date="2014-04" db="EMBL/GenBank/DDBJ databases">
        <title>Characterization and application of a salt tolerant electro-active bacterium.</title>
        <authorList>
            <person name="Yang L."/>
            <person name="Wei S."/>
            <person name="Tay Q.X.M."/>
        </authorList>
    </citation>
    <scope>NUCLEOTIDE SEQUENCE [LARGE SCALE GENOMIC DNA]</scope>
    <source>
        <strain evidence="9 10">LY1</strain>
    </source>
</reference>
<keyword evidence="5 8" id="KW-1133">Transmembrane helix</keyword>
<feature type="transmembrane region" description="Helical" evidence="8">
    <location>
        <begin position="46"/>
        <end position="65"/>
    </location>
</feature>
<dbReference type="EMBL" id="JMIH01000028">
    <property type="protein sequence ID" value="KEO72201.1"/>
    <property type="molecule type" value="Genomic_DNA"/>
</dbReference>
<evidence type="ECO:0000256" key="2">
    <source>
        <dbReference type="ARBA" id="ARBA00022475"/>
    </source>
</evidence>
<feature type="binding site" evidence="7">
    <location>
        <position position="211"/>
    </location>
    <ligand>
        <name>Mg(2+)</name>
        <dbReference type="ChEBI" id="CHEBI:18420"/>
    </ligand>
</feature>
<feature type="transmembrane region" description="Helical" evidence="8">
    <location>
        <begin position="100"/>
        <end position="124"/>
    </location>
</feature>
<feature type="transmembrane region" description="Helical" evidence="8">
    <location>
        <begin position="130"/>
        <end position="149"/>
    </location>
</feature>
<comment type="subcellular location">
    <subcellularLocation>
        <location evidence="1">Cell membrane</location>
        <topology evidence="1">Multi-pass membrane protein</topology>
    </subcellularLocation>
</comment>
<dbReference type="AlphaFoldDB" id="A0A074KQI2"/>
<dbReference type="Proteomes" id="UP000027821">
    <property type="component" value="Unassembled WGS sequence"/>
</dbReference>
<evidence type="ECO:0000256" key="4">
    <source>
        <dbReference type="ARBA" id="ARBA00022692"/>
    </source>
</evidence>
<feature type="transmembrane region" description="Helical" evidence="8">
    <location>
        <begin position="241"/>
        <end position="259"/>
    </location>
</feature>
<dbReference type="CDD" id="cd06853">
    <property type="entry name" value="GT_WecA_like"/>
    <property type="match status" value="1"/>
</dbReference>
<dbReference type="GO" id="GO:0016780">
    <property type="term" value="F:phosphotransferase activity, for other substituted phosphate groups"/>
    <property type="evidence" value="ECO:0007669"/>
    <property type="project" value="InterPro"/>
</dbReference>
<dbReference type="PANTHER" id="PTHR22926:SF3">
    <property type="entry name" value="UNDECAPRENYL-PHOSPHATE ALPHA-N-ACETYLGLUCOSAMINYL 1-PHOSPHATE TRANSFERASE"/>
    <property type="match status" value="1"/>
</dbReference>
<dbReference type="GO" id="GO:0009103">
    <property type="term" value="P:lipopolysaccharide biosynthetic process"/>
    <property type="evidence" value="ECO:0007669"/>
    <property type="project" value="TreeGrafter"/>
</dbReference>
<evidence type="ECO:0000313" key="9">
    <source>
        <dbReference type="EMBL" id="KEO72201.1"/>
    </source>
</evidence>
<evidence type="ECO:0000256" key="7">
    <source>
        <dbReference type="PIRSR" id="PIRSR600715-1"/>
    </source>
</evidence>
<dbReference type="OrthoDB" id="9783652at2"/>
<dbReference type="GO" id="GO:0005886">
    <property type="term" value="C:plasma membrane"/>
    <property type="evidence" value="ECO:0007669"/>
    <property type="project" value="UniProtKB-SubCell"/>
</dbReference>
<dbReference type="eggNOG" id="COG0472">
    <property type="taxonomic scope" value="Bacteria"/>
</dbReference>
<dbReference type="GO" id="GO:0071555">
    <property type="term" value="P:cell wall organization"/>
    <property type="evidence" value="ECO:0007669"/>
    <property type="project" value="TreeGrafter"/>
</dbReference>
<evidence type="ECO:0000313" key="10">
    <source>
        <dbReference type="Proteomes" id="UP000027821"/>
    </source>
</evidence>
<dbReference type="PANTHER" id="PTHR22926">
    <property type="entry name" value="PHOSPHO-N-ACETYLMURAMOYL-PENTAPEPTIDE-TRANSFERASE"/>
    <property type="match status" value="1"/>
</dbReference>
<feature type="transmembrane region" description="Helical" evidence="8">
    <location>
        <begin position="156"/>
        <end position="175"/>
    </location>
</feature>
<feature type="transmembrane region" description="Helical" evidence="8">
    <location>
        <begin position="181"/>
        <end position="200"/>
    </location>
</feature>
<organism evidence="9 10">
    <name type="scientific">Anditalea andensis</name>
    <dbReference type="NCBI Taxonomy" id="1048983"/>
    <lineage>
        <taxon>Bacteria</taxon>
        <taxon>Pseudomonadati</taxon>
        <taxon>Bacteroidota</taxon>
        <taxon>Cytophagia</taxon>
        <taxon>Cytophagales</taxon>
        <taxon>Cytophagaceae</taxon>
        <taxon>Anditalea</taxon>
    </lineage>
</organism>
<keyword evidence="7" id="KW-0479">Metal-binding</keyword>
<evidence type="ECO:0000256" key="1">
    <source>
        <dbReference type="ARBA" id="ARBA00004651"/>
    </source>
</evidence>
<evidence type="ECO:0000256" key="3">
    <source>
        <dbReference type="ARBA" id="ARBA00022679"/>
    </source>
</evidence>
<feature type="transmembrane region" description="Helical" evidence="8">
    <location>
        <begin position="322"/>
        <end position="343"/>
    </location>
</feature>
<dbReference type="InterPro" id="IPR018480">
    <property type="entry name" value="PNAcMuramoyl-5peptid_Trfase_CS"/>
</dbReference>
<keyword evidence="2" id="KW-1003">Cell membrane</keyword>
<name>A0A074KQI2_9BACT</name>
<dbReference type="InterPro" id="IPR000715">
    <property type="entry name" value="Glycosyl_transferase_4"/>
</dbReference>